<keyword evidence="2" id="KW-1185">Reference proteome</keyword>
<gene>
    <name evidence="1" type="ORF">PENTCL1PPCAC_8903</name>
</gene>
<name>A0AAV5T1M4_9BILA</name>
<evidence type="ECO:0000313" key="1">
    <source>
        <dbReference type="EMBL" id="GMS86728.1"/>
    </source>
</evidence>
<proteinExistence type="predicted"/>
<dbReference type="Proteomes" id="UP001432027">
    <property type="component" value="Unassembled WGS sequence"/>
</dbReference>
<accession>A0AAV5T1M4</accession>
<protein>
    <submittedName>
        <fullName evidence="1">Uncharacterized protein</fullName>
    </submittedName>
</protein>
<comment type="caution">
    <text evidence="1">The sequence shown here is derived from an EMBL/GenBank/DDBJ whole genome shotgun (WGS) entry which is preliminary data.</text>
</comment>
<organism evidence="1 2">
    <name type="scientific">Pristionchus entomophagus</name>
    <dbReference type="NCBI Taxonomy" id="358040"/>
    <lineage>
        <taxon>Eukaryota</taxon>
        <taxon>Metazoa</taxon>
        <taxon>Ecdysozoa</taxon>
        <taxon>Nematoda</taxon>
        <taxon>Chromadorea</taxon>
        <taxon>Rhabditida</taxon>
        <taxon>Rhabditina</taxon>
        <taxon>Diplogasteromorpha</taxon>
        <taxon>Diplogasteroidea</taxon>
        <taxon>Neodiplogasteridae</taxon>
        <taxon>Pristionchus</taxon>
    </lineage>
</organism>
<dbReference type="EMBL" id="BTSX01000002">
    <property type="protein sequence ID" value="GMS86728.1"/>
    <property type="molecule type" value="Genomic_DNA"/>
</dbReference>
<sequence length="131" mass="15228">MRSSNRRGVYCKNNRSINRGYRTPQNFPMGSRKLQVSVHTACIVRACWNVVSHPMRATVQPRTPMSVRRRHFLTMVRWMDGSPLRAKEEKMTSEVSQTNGRQKAPMIVYRLQKCAFFSSDCFEKSILSIDL</sequence>
<reference evidence="1" key="1">
    <citation type="submission" date="2023-10" db="EMBL/GenBank/DDBJ databases">
        <title>Genome assembly of Pristionchus species.</title>
        <authorList>
            <person name="Yoshida K."/>
            <person name="Sommer R.J."/>
        </authorList>
    </citation>
    <scope>NUCLEOTIDE SEQUENCE</scope>
    <source>
        <strain evidence="1">RS0144</strain>
    </source>
</reference>
<feature type="non-terminal residue" evidence="1">
    <location>
        <position position="131"/>
    </location>
</feature>
<evidence type="ECO:0000313" key="2">
    <source>
        <dbReference type="Proteomes" id="UP001432027"/>
    </source>
</evidence>
<dbReference type="AlphaFoldDB" id="A0AAV5T1M4"/>